<evidence type="ECO:0000256" key="4">
    <source>
        <dbReference type="ARBA" id="ARBA00022723"/>
    </source>
</evidence>
<dbReference type="NCBIfam" id="TIGR04055">
    <property type="entry name" value="rSAM_NirJ2"/>
    <property type="match status" value="1"/>
</dbReference>
<name>C0GG52_DETAL</name>
<protein>
    <submittedName>
        <fullName evidence="8">Radical SAM domain protein</fullName>
    </submittedName>
</protein>
<dbReference type="Pfam" id="PF04055">
    <property type="entry name" value="Radical_SAM"/>
    <property type="match status" value="1"/>
</dbReference>
<dbReference type="eggNOG" id="COG0535">
    <property type="taxonomic scope" value="Bacteria"/>
</dbReference>
<dbReference type="Gene3D" id="3.20.20.70">
    <property type="entry name" value="Aldolase class I"/>
    <property type="match status" value="1"/>
</dbReference>
<evidence type="ECO:0000259" key="7">
    <source>
        <dbReference type="PROSITE" id="PS51918"/>
    </source>
</evidence>
<dbReference type="OrthoDB" id="7021155at2"/>
<keyword evidence="4" id="KW-0479">Metal-binding</keyword>
<dbReference type="PANTHER" id="PTHR11228:SF34">
    <property type="entry name" value="TUNGSTEN-CONTAINING ALDEHYDE FERREDOXIN OXIDOREDUCTASE COFACTOR MODIFYING PROTEIN"/>
    <property type="match status" value="1"/>
</dbReference>
<dbReference type="SFLD" id="SFLDG01386">
    <property type="entry name" value="main_SPASM_domain-containing"/>
    <property type="match status" value="1"/>
</dbReference>
<dbReference type="PIRSF" id="PIRSF037420">
    <property type="entry name" value="PQQ_syn_pqqE"/>
    <property type="match status" value="1"/>
</dbReference>
<dbReference type="EMBL" id="ACJM01000006">
    <property type="protein sequence ID" value="EEG77741.1"/>
    <property type="molecule type" value="Genomic_DNA"/>
</dbReference>
<keyword evidence="9" id="KW-1185">Reference proteome</keyword>
<dbReference type="SFLD" id="SFLDG01067">
    <property type="entry name" value="SPASM/twitch_domain_containing"/>
    <property type="match status" value="1"/>
</dbReference>
<sequence length="336" mass="38040">MIISWNTTWECHLKCKHCYRDAGAKRSEELSTEEGKKLIDEIAKAGFKILILSGGEPLLREDIYELTAYAKSVGLRPVFGTTGTTITPEIAQKLKDSGAMCIGISLDSAGAEIHDEFRQVPGSWQGAIDGMKNCKDVGLPFQIHTTVVEQNYHEFEAITDLAVEKGAQAHHVFFLVPTGRALDMEEEALREKQYEQLLHRIMRKQKEVDIELKPTCAPQFMRIARQMKMDMRFSRGCLAGTGYCCILPNGEVHPCPYLPKKVGNVREMPFDEIWRTAEMFQQFRSDEFGGKCGTCNHKDVCSGCRARAYYYTDGDVMAEDPWCLYRRGKDHEAKCS</sequence>
<dbReference type="GO" id="GO:0046872">
    <property type="term" value="F:metal ion binding"/>
    <property type="evidence" value="ECO:0007669"/>
    <property type="project" value="UniProtKB-KW"/>
</dbReference>
<keyword evidence="3" id="KW-0949">S-adenosyl-L-methionine</keyword>
<gene>
    <name evidence="8" type="ORF">DealDRAFT_1461</name>
</gene>
<keyword evidence="6" id="KW-0411">Iron-sulfur</keyword>
<dbReference type="Pfam" id="PF13186">
    <property type="entry name" value="SPASM"/>
    <property type="match status" value="1"/>
</dbReference>
<dbReference type="PROSITE" id="PS51918">
    <property type="entry name" value="RADICAL_SAM"/>
    <property type="match status" value="1"/>
</dbReference>
<comment type="caution">
    <text evidence="8">The sequence shown here is derived from an EMBL/GenBank/DDBJ whole genome shotgun (WGS) entry which is preliminary data.</text>
</comment>
<evidence type="ECO:0000256" key="5">
    <source>
        <dbReference type="ARBA" id="ARBA00023004"/>
    </source>
</evidence>
<dbReference type="InterPro" id="IPR017200">
    <property type="entry name" value="PqqE-like"/>
</dbReference>
<dbReference type="SUPFAM" id="SSF102114">
    <property type="entry name" value="Radical SAM enzymes"/>
    <property type="match status" value="1"/>
</dbReference>
<dbReference type="STRING" id="555088.DealDRAFT_1461"/>
<organism evidence="8 9">
    <name type="scientific">Dethiobacter alkaliphilus AHT 1</name>
    <dbReference type="NCBI Taxonomy" id="555088"/>
    <lineage>
        <taxon>Bacteria</taxon>
        <taxon>Bacillati</taxon>
        <taxon>Bacillota</taxon>
        <taxon>Dethiobacteria</taxon>
        <taxon>Dethiobacterales</taxon>
        <taxon>Dethiobacteraceae</taxon>
        <taxon>Dethiobacter</taxon>
    </lineage>
</organism>
<evidence type="ECO:0000256" key="3">
    <source>
        <dbReference type="ARBA" id="ARBA00022691"/>
    </source>
</evidence>
<evidence type="ECO:0000256" key="2">
    <source>
        <dbReference type="ARBA" id="ARBA00022485"/>
    </source>
</evidence>
<evidence type="ECO:0000256" key="1">
    <source>
        <dbReference type="ARBA" id="ARBA00001966"/>
    </source>
</evidence>
<keyword evidence="5" id="KW-0408">Iron</keyword>
<comment type="cofactor">
    <cofactor evidence="1">
        <name>[4Fe-4S] cluster</name>
        <dbReference type="ChEBI" id="CHEBI:49883"/>
    </cofactor>
</comment>
<reference evidence="8 9" key="1">
    <citation type="submission" date="2009-02" db="EMBL/GenBank/DDBJ databases">
        <title>Sequencing of the draft genome and assembly of Dethiobacter alkaliphilus AHT 1.</title>
        <authorList>
            <consortium name="US DOE Joint Genome Institute (JGI-PGF)"/>
            <person name="Lucas S."/>
            <person name="Copeland A."/>
            <person name="Lapidus A."/>
            <person name="Glavina del Rio T."/>
            <person name="Dalin E."/>
            <person name="Tice H."/>
            <person name="Bruce D."/>
            <person name="Goodwin L."/>
            <person name="Pitluck S."/>
            <person name="Larimer F."/>
            <person name="Land M.L."/>
            <person name="Hauser L."/>
            <person name="Muyzer G."/>
        </authorList>
    </citation>
    <scope>NUCLEOTIDE SEQUENCE [LARGE SCALE GENOMIC DNA]</scope>
    <source>
        <strain evidence="8 9">AHT 1</strain>
    </source>
</reference>
<evidence type="ECO:0000313" key="9">
    <source>
        <dbReference type="Proteomes" id="UP000006443"/>
    </source>
</evidence>
<evidence type="ECO:0000256" key="6">
    <source>
        <dbReference type="ARBA" id="ARBA00023014"/>
    </source>
</evidence>
<dbReference type="GO" id="GO:0003824">
    <property type="term" value="F:catalytic activity"/>
    <property type="evidence" value="ECO:0007669"/>
    <property type="project" value="InterPro"/>
</dbReference>
<dbReference type="CDD" id="cd21123">
    <property type="entry name" value="SPASM_MftC-like"/>
    <property type="match status" value="1"/>
</dbReference>
<dbReference type="PANTHER" id="PTHR11228">
    <property type="entry name" value="RADICAL SAM DOMAIN PROTEIN"/>
    <property type="match status" value="1"/>
</dbReference>
<dbReference type="InterPro" id="IPR006638">
    <property type="entry name" value="Elp3/MiaA/NifB-like_rSAM"/>
</dbReference>
<dbReference type="InterPro" id="IPR050377">
    <property type="entry name" value="Radical_SAM_PqqE_MftC-like"/>
</dbReference>
<dbReference type="InterPro" id="IPR023885">
    <property type="entry name" value="4Fe4S-binding_SPASM_dom"/>
</dbReference>
<dbReference type="AlphaFoldDB" id="C0GG52"/>
<dbReference type="InterPro" id="IPR007197">
    <property type="entry name" value="rSAM"/>
</dbReference>
<dbReference type="InterPro" id="IPR013785">
    <property type="entry name" value="Aldolase_TIM"/>
</dbReference>
<evidence type="ECO:0000313" key="8">
    <source>
        <dbReference type="EMBL" id="EEG77741.1"/>
    </source>
</evidence>
<dbReference type="InterPro" id="IPR027633">
    <property type="entry name" value="rSAM_NirJ2"/>
</dbReference>
<accession>C0GG52</accession>
<keyword evidence="2" id="KW-0004">4Fe-4S</keyword>
<proteinExistence type="predicted"/>
<dbReference type="InterPro" id="IPR058240">
    <property type="entry name" value="rSAM_sf"/>
</dbReference>
<feature type="domain" description="Radical SAM core" evidence="7">
    <location>
        <begin position="1"/>
        <end position="211"/>
    </location>
</feature>
<dbReference type="Proteomes" id="UP000006443">
    <property type="component" value="Unassembled WGS sequence"/>
</dbReference>
<dbReference type="CDD" id="cd01335">
    <property type="entry name" value="Radical_SAM"/>
    <property type="match status" value="1"/>
</dbReference>
<dbReference type="GO" id="GO:0051539">
    <property type="term" value="F:4 iron, 4 sulfur cluster binding"/>
    <property type="evidence" value="ECO:0007669"/>
    <property type="project" value="UniProtKB-KW"/>
</dbReference>
<dbReference type="RefSeq" id="WP_008516225.1">
    <property type="nucleotide sequence ID" value="NZ_ACJM01000006.1"/>
</dbReference>
<dbReference type="NCBIfam" id="TIGR04085">
    <property type="entry name" value="rSAM_more_4Fe4S"/>
    <property type="match status" value="1"/>
</dbReference>
<dbReference type="SMART" id="SM00729">
    <property type="entry name" value="Elp3"/>
    <property type="match status" value="1"/>
</dbReference>
<dbReference type="SFLD" id="SFLDS00029">
    <property type="entry name" value="Radical_SAM"/>
    <property type="match status" value="1"/>
</dbReference>